<proteinExistence type="predicted"/>
<evidence type="ECO:0000313" key="2">
    <source>
        <dbReference type="Proteomes" id="UP000260758"/>
    </source>
</evidence>
<accession>A0A3E4YKY7</accession>
<reference evidence="1 2" key="1">
    <citation type="submission" date="2018-08" db="EMBL/GenBank/DDBJ databases">
        <title>A genome reference for cultivated species of the human gut microbiota.</title>
        <authorList>
            <person name="Zou Y."/>
            <person name="Xue W."/>
            <person name="Luo G."/>
        </authorList>
    </citation>
    <scope>NUCLEOTIDE SEQUENCE [LARGE SCALE GENOMIC DNA]</scope>
    <source>
        <strain evidence="1 2">OM07-13</strain>
    </source>
</reference>
<sequence length="258" mass="31520">MVINIYIKFLIFGGNIGNRKDIEKRFMTNKNVPYKLMIVTDSYTGNFERELISFCLGLDEKTAFARPFWDKTVGTGIENIEKYKEFVNKQDNIKMEDDELYYFIIDIKKRLHNNANESLSDEEFKAKCKKSYINIKNKNKEKRWTNFYDKYFCYTNQDIDDTKEDTFYNICSYENLDNKYNALYIQLNDIIPKYFEHYIISYIFEFFRENVYKKIYEYIWLCHGWYDYKDSNDMKLLKLLLLDKDNNIVKEYKQEDYI</sequence>
<evidence type="ECO:0000313" key="1">
    <source>
        <dbReference type="EMBL" id="RGM75419.1"/>
    </source>
</evidence>
<dbReference type="RefSeq" id="WP_117718177.1">
    <property type="nucleotide sequence ID" value="NZ_QSTP01000001.1"/>
</dbReference>
<dbReference type="EMBL" id="QSTP01000001">
    <property type="protein sequence ID" value="RGM75419.1"/>
    <property type="molecule type" value="Genomic_DNA"/>
</dbReference>
<gene>
    <name evidence="1" type="ORF">DXB99_02545</name>
</gene>
<dbReference type="Proteomes" id="UP000260758">
    <property type="component" value="Unassembled WGS sequence"/>
</dbReference>
<dbReference type="AlphaFoldDB" id="A0A3E4YKY7"/>
<protein>
    <submittedName>
        <fullName evidence="1">Uncharacterized protein</fullName>
    </submittedName>
</protein>
<comment type="caution">
    <text evidence="1">The sequence shown here is derived from an EMBL/GenBank/DDBJ whole genome shotgun (WGS) entry which is preliminary data.</text>
</comment>
<name>A0A3E4YKY7_9FIRM</name>
<organism evidence="1 2">
    <name type="scientific">Agathobacter rectalis</name>
    <dbReference type="NCBI Taxonomy" id="39491"/>
    <lineage>
        <taxon>Bacteria</taxon>
        <taxon>Bacillati</taxon>
        <taxon>Bacillota</taxon>
        <taxon>Clostridia</taxon>
        <taxon>Lachnospirales</taxon>
        <taxon>Lachnospiraceae</taxon>
        <taxon>Agathobacter</taxon>
    </lineage>
</organism>